<dbReference type="GO" id="GO:0031934">
    <property type="term" value="C:mating-type region heterochromatin"/>
    <property type="evidence" value="ECO:0007669"/>
    <property type="project" value="TreeGrafter"/>
</dbReference>
<accession>A0AAD5S1B7</accession>
<protein>
    <recommendedName>
        <fullName evidence="8">Cryptic loci regulator 2 N-terminal domain-containing protein</fullName>
    </recommendedName>
</protein>
<dbReference type="AlphaFoldDB" id="A0AAD5S1B7"/>
<keyword evidence="2" id="KW-0539">Nucleus</keyword>
<dbReference type="InterPro" id="IPR031915">
    <property type="entry name" value="Clr2_N"/>
</dbReference>
<sequence length="297" mass="32847">VGVNGKGGVLKTESPGPGASGPSTPVGTDGDDKRVRNDAFVFGHPSGSKYRSTNEFILHLLWMISDDTHDYRLCTCKLCPSYLKFGLRQQQTPSAKPQTTTSKFASPLPRPQPPTVPTTSYTTSSTPRPPAHSDSEDLPPDLDVPPRSSMKHKHKHREEGGGGGTGSRDKEGKYKKKYRDLKRKIGELEQENQNLMATWGESKRKIARLKFERSIILERMEKIPDLTGGKAEIDEETMSTSTTSRTPSPTPHSHHTNHHRTSHHPTAYAPTQQPPQHIPVIVMPSKTADKKKKVKGP</sequence>
<feature type="compositionally biased region" description="Polar residues" evidence="3">
    <location>
        <begin position="89"/>
        <end position="104"/>
    </location>
</feature>
<feature type="compositionally biased region" description="Basic residues" evidence="3">
    <location>
        <begin position="252"/>
        <end position="263"/>
    </location>
</feature>
<evidence type="ECO:0008006" key="8">
    <source>
        <dbReference type="Google" id="ProtNLM"/>
    </source>
</evidence>
<feature type="domain" description="Cryptic loci regulator 2 N-terminal" evidence="4">
    <location>
        <begin position="31"/>
        <end position="79"/>
    </location>
</feature>
<feature type="domain" description="INO80 complex subunit F" evidence="5">
    <location>
        <begin position="174"/>
        <end position="220"/>
    </location>
</feature>
<dbReference type="GO" id="GO:0070824">
    <property type="term" value="C:SHREC complex"/>
    <property type="evidence" value="ECO:0007669"/>
    <property type="project" value="InterPro"/>
</dbReference>
<dbReference type="PANTHER" id="PTHR38046">
    <property type="entry name" value="CRYPTIC LOCI REGULATOR 2"/>
    <property type="match status" value="1"/>
</dbReference>
<evidence type="ECO:0000313" key="6">
    <source>
        <dbReference type="EMBL" id="KAJ3026142.1"/>
    </source>
</evidence>
<comment type="subcellular location">
    <subcellularLocation>
        <location evidence="1">Nucleus</location>
    </subcellularLocation>
</comment>
<name>A0AAD5S1B7_9FUNG</name>
<gene>
    <name evidence="6" type="ORF">HK097_006513</name>
</gene>
<feature type="non-terminal residue" evidence="6">
    <location>
        <position position="1"/>
    </location>
</feature>
<feature type="region of interest" description="Disordered" evidence="3">
    <location>
        <begin position="89"/>
        <end position="176"/>
    </location>
</feature>
<evidence type="ECO:0000259" key="4">
    <source>
        <dbReference type="Pfam" id="PF16761"/>
    </source>
</evidence>
<evidence type="ECO:0000313" key="7">
    <source>
        <dbReference type="Proteomes" id="UP001212841"/>
    </source>
</evidence>
<dbReference type="PANTHER" id="PTHR38046:SF1">
    <property type="entry name" value="CRYPTIC LOCI REGULATOR 2"/>
    <property type="match status" value="1"/>
</dbReference>
<dbReference type="Pfam" id="PF24245">
    <property type="entry name" value="INO80F"/>
    <property type="match status" value="1"/>
</dbReference>
<dbReference type="Pfam" id="PF16761">
    <property type="entry name" value="Clr2_transil"/>
    <property type="match status" value="1"/>
</dbReference>
<evidence type="ECO:0000259" key="5">
    <source>
        <dbReference type="Pfam" id="PF24245"/>
    </source>
</evidence>
<dbReference type="Proteomes" id="UP001212841">
    <property type="component" value="Unassembled WGS sequence"/>
</dbReference>
<dbReference type="EMBL" id="JADGJD010003046">
    <property type="protein sequence ID" value="KAJ3026142.1"/>
    <property type="molecule type" value="Genomic_DNA"/>
</dbReference>
<dbReference type="InterPro" id="IPR056513">
    <property type="entry name" value="INO80F"/>
</dbReference>
<feature type="non-terminal residue" evidence="6">
    <location>
        <position position="297"/>
    </location>
</feature>
<dbReference type="InterPro" id="IPR038986">
    <property type="entry name" value="Clr2"/>
</dbReference>
<comment type="caution">
    <text evidence="6">The sequence shown here is derived from an EMBL/GenBank/DDBJ whole genome shotgun (WGS) entry which is preliminary data.</text>
</comment>
<feature type="region of interest" description="Disordered" evidence="3">
    <location>
        <begin position="1"/>
        <end position="32"/>
    </location>
</feature>
<keyword evidence="7" id="KW-1185">Reference proteome</keyword>
<organism evidence="6 7">
    <name type="scientific">Rhizophlyctis rosea</name>
    <dbReference type="NCBI Taxonomy" id="64517"/>
    <lineage>
        <taxon>Eukaryota</taxon>
        <taxon>Fungi</taxon>
        <taxon>Fungi incertae sedis</taxon>
        <taxon>Chytridiomycota</taxon>
        <taxon>Chytridiomycota incertae sedis</taxon>
        <taxon>Chytridiomycetes</taxon>
        <taxon>Rhizophlyctidales</taxon>
        <taxon>Rhizophlyctidaceae</taxon>
        <taxon>Rhizophlyctis</taxon>
    </lineage>
</organism>
<feature type="region of interest" description="Disordered" evidence="3">
    <location>
        <begin position="227"/>
        <end position="297"/>
    </location>
</feature>
<proteinExistence type="predicted"/>
<evidence type="ECO:0000256" key="2">
    <source>
        <dbReference type="ARBA" id="ARBA00023242"/>
    </source>
</evidence>
<evidence type="ECO:0000256" key="3">
    <source>
        <dbReference type="SAM" id="MobiDB-lite"/>
    </source>
</evidence>
<feature type="compositionally biased region" description="Low complexity" evidence="3">
    <location>
        <begin position="117"/>
        <end position="126"/>
    </location>
</feature>
<dbReference type="GO" id="GO:0030466">
    <property type="term" value="P:silent mating-type cassette heterochromatin formation"/>
    <property type="evidence" value="ECO:0007669"/>
    <property type="project" value="TreeGrafter"/>
</dbReference>
<evidence type="ECO:0000256" key="1">
    <source>
        <dbReference type="ARBA" id="ARBA00004123"/>
    </source>
</evidence>
<dbReference type="GO" id="GO:0033553">
    <property type="term" value="C:rDNA heterochromatin"/>
    <property type="evidence" value="ECO:0007669"/>
    <property type="project" value="TreeGrafter"/>
</dbReference>
<feature type="compositionally biased region" description="Low complexity" evidence="3">
    <location>
        <begin position="12"/>
        <end position="28"/>
    </location>
</feature>
<reference evidence="6" key="1">
    <citation type="submission" date="2020-05" db="EMBL/GenBank/DDBJ databases">
        <title>Phylogenomic resolution of chytrid fungi.</title>
        <authorList>
            <person name="Stajich J.E."/>
            <person name="Amses K."/>
            <person name="Simmons R."/>
            <person name="Seto K."/>
            <person name="Myers J."/>
            <person name="Bonds A."/>
            <person name="Quandt C.A."/>
            <person name="Barry K."/>
            <person name="Liu P."/>
            <person name="Grigoriev I."/>
            <person name="Longcore J.E."/>
            <person name="James T.Y."/>
        </authorList>
    </citation>
    <scope>NUCLEOTIDE SEQUENCE</scope>
    <source>
        <strain evidence="6">JEL0318</strain>
    </source>
</reference>